<dbReference type="InterPro" id="IPR023631">
    <property type="entry name" value="Amidase_dom"/>
</dbReference>
<sequence length="479" mass="51253">MKKTVAKKKTPAADLALMGLAEAVRAVAQGKVTSQALTEACLARIADWQPRVNAFLQIEAEAALKAAKAVDRARKRGAALGRLAGVPLAHKDMFYRAGKQSSCGSAIRRHWKATETATALQRLDAEGALDLGRLNMAEFAFNPTGHNVHYGHARNPWNTDRITGGSSSGSAAAVAARMVFGALGSDTGGSIRQPSHYCALVGMKPTWGRVSRANAMPLSYSLDTVGPMTRRVEDNALLMEILAGADPQDPTTSHEAVGQYVAAAKSGSVRGLKLAVPRRYFWDKLNKPSAECLEAALKTLSKLGVKIVEITPPDMEMITAAGMVMVSAETAALHAPWMRTRPHLYGDLARMRLENGLALSAVDYIDSQRWRGEAIAAFLKSMGDADAVFAPVADRPALGIKETDVADRPEAGKVVATLTRLNRPINYLGLPSLAVPAGFVRGQLPVGFQLIGRPFAEAMLYRFGGSYEAAQPIWQTAPT</sequence>
<dbReference type="PROSITE" id="PS00571">
    <property type="entry name" value="AMIDASES"/>
    <property type="match status" value="1"/>
</dbReference>
<dbReference type="InterPro" id="IPR036928">
    <property type="entry name" value="AS_sf"/>
</dbReference>
<dbReference type="GO" id="GO:0003824">
    <property type="term" value="F:catalytic activity"/>
    <property type="evidence" value="ECO:0007669"/>
    <property type="project" value="InterPro"/>
</dbReference>
<dbReference type="Pfam" id="PF01425">
    <property type="entry name" value="Amidase"/>
    <property type="match status" value="1"/>
</dbReference>
<dbReference type="Proteomes" id="UP000317496">
    <property type="component" value="Chromosome"/>
</dbReference>
<feature type="domain" description="Amidase" evidence="1">
    <location>
        <begin position="37"/>
        <end position="460"/>
    </location>
</feature>
<protein>
    <submittedName>
        <fullName evidence="2">Amidase</fullName>
    </submittedName>
</protein>
<evidence type="ECO:0000259" key="1">
    <source>
        <dbReference type="Pfam" id="PF01425"/>
    </source>
</evidence>
<organism evidence="2 3">
    <name type="scientific">Ferrovibrio terrae</name>
    <dbReference type="NCBI Taxonomy" id="2594003"/>
    <lineage>
        <taxon>Bacteria</taxon>
        <taxon>Pseudomonadati</taxon>
        <taxon>Pseudomonadota</taxon>
        <taxon>Alphaproteobacteria</taxon>
        <taxon>Rhodospirillales</taxon>
        <taxon>Rhodospirillaceae</taxon>
        <taxon>Ferrovibrio</taxon>
    </lineage>
</organism>
<dbReference type="EMBL" id="CP041636">
    <property type="protein sequence ID" value="QDO98022.1"/>
    <property type="molecule type" value="Genomic_DNA"/>
</dbReference>
<dbReference type="RefSeq" id="WP_144069003.1">
    <property type="nucleotide sequence ID" value="NZ_CP041636.1"/>
</dbReference>
<gene>
    <name evidence="2" type="ORF">FNB15_12400</name>
</gene>
<evidence type="ECO:0000313" key="3">
    <source>
        <dbReference type="Proteomes" id="UP000317496"/>
    </source>
</evidence>
<dbReference type="PANTHER" id="PTHR11895:SF176">
    <property type="entry name" value="AMIDASE AMID-RELATED"/>
    <property type="match status" value="1"/>
</dbReference>
<proteinExistence type="predicted"/>
<keyword evidence="3" id="KW-1185">Reference proteome</keyword>
<dbReference type="InterPro" id="IPR020556">
    <property type="entry name" value="Amidase_CS"/>
</dbReference>
<accession>A0A516H2L6</accession>
<reference evidence="2 3" key="1">
    <citation type="submission" date="2019-07" db="EMBL/GenBank/DDBJ databases">
        <title>Genome sequencing for Ferrovibrio sp. K5.</title>
        <authorList>
            <person name="Park S.-J."/>
        </authorList>
    </citation>
    <scope>NUCLEOTIDE SEQUENCE [LARGE SCALE GENOMIC DNA]</scope>
    <source>
        <strain evidence="2 3">K5</strain>
    </source>
</reference>
<dbReference type="PANTHER" id="PTHR11895">
    <property type="entry name" value="TRANSAMIDASE"/>
    <property type="match status" value="1"/>
</dbReference>
<dbReference type="InterPro" id="IPR000120">
    <property type="entry name" value="Amidase"/>
</dbReference>
<dbReference type="SUPFAM" id="SSF75304">
    <property type="entry name" value="Amidase signature (AS) enzymes"/>
    <property type="match status" value="1"/>
</dbReference>
<dbReference type="Gene3D" id="3.90.1300.10">
    <property type="entry name" value="Amidase signature (AS) domain"/>
    <property type="match status" value="1"/>
</dbReference>
<dbReference type="OrthoDB" id="9811471at2"/>
<name>A0A516H2L6_9PROT</name>
<dbReference type="KEGG" id="fer:FNB15_12400"/>
<evidence type="ECO:0000313" key="2">
    <source>
        <dbReference type="EMBL" id="QDO98022.1"/>
    </source>
</evidence>
<dbReference type="AlphaFoldDB" id="A0A516H2L6"/>